<evidence type="ECO:0000256" key="2">
    <source>
        <dbReference type="ARBA" id="ARBA00001460"/>
    </source>
</evidence>
<dbReference type="GO" id="GO:0004636">
    <property type="term" value="F:phosphoribosyl-ATP diphosphatase activity"/>
    <property type="evidence" value="ECO:0007669"/>
    <property type="project" value="UniProtKB-EC"/>
</dbReference>
<evidence type="ECO:0000259" key="12">
    <source>
        <dbReference type="Pfam" id="PF01502"/>
    </source>
</evidence>
<keyword evidence="10 11" id="KW-0368">Histidine biosynthesis</keyword>
<evidence type="ECO:0000256" key="1">
    <source>
        <dbReference type="ARBA" id="ARBA00000024"/>
    </source>
</evidence>
<proteinExistence type="inferred from homology"/>
<keyword evidence="14" id="KW-1185">Reference proteome</keyword>
<evidence type="ECO:0000313" key="14">
    <source>
        <dbReference type="Proteomes" id="UP000515819"/>
    </source>
</evidence>
<evidence type="ECO:0000256" key="9">
    <source>
        <dbReference type="ARBA" id="ARBA00022801"/>
    </source>
</evidence>
<keyword evidence="8 11" id="KW-0028">Amino-acid biosynthesis</keyword>
<evidence type="ECO:0000256" key="5">
    <source>
        <dbReference type="ARBA" id="ARBA00007731"/>
    </source>
</evidence>
<evidence type="ECO:0000256" key="4">
    <source>
        <dbReference type="ARBA" id="ARBA00005204"/>
    </source>
</evidence>
<comment type="similarity">
    <text evidence="6">In the N-terminal section; belongs to the PRA-CH family.</text>
</comment>
<feature type="domain" description="Phosphoribosyl-AMP cyclohydrolase" evidence="12">
    <location>
        <begin position="42"/>
        <end position="115"/>
    </location>
</feature>
<dbReference type="EMBL" id="CP060632">
    <property type="protein sequence ID" value="QNM00929.1"/>
    <property type="molecule type" value="Genomic_DNA"/>
</dbReference>
<dbReference type="GO" id="GO:0004635">
    <property type="term" value="F:phosphoribosyl-AMP cyclohydrolase activity"/>
    <property type="evidence" value="ECO:0007669"/>
    <property type="project" value="UniProtKB-UniRule"/>
</dbReference>
<evidence type="ECO:0000256" key="6">
    <source>
        <dbReference type="ARBA" id="ARBA00008299"/>
    </source>
</evidence>
<evidence type="ECO:0000256" key="8">
    <source>
        <dbReference type="ARBA" id="ARBA00022605"/>
    </source>
</evidence>
<dbReference type="InterPro" id="IPR038019">
    <property type="entry name" value="PRib_AMP_CycHydrolase_sf"/>
</dbReference>
<comment type="catalytic activity">
    <reaction evidence="2">
        <text>1-(5-phospho-beta-D-ribosyl)-ATP + H2O = 1-(5-phospho-beta-D-ribosyl)-5'-AMP + diphosphate + H(+)</text>
        <dbReference type="Rhea" id="RHEA:22828"/>
        <dbReference type="ChEBI" id="CHEBI:15377"/>
        <dbReference type="ChEBI" id="CHEBI:15378"/>
        <dbReference type="ChEBI" id="CHEBI:33019"/>
        <dbReference type="ChEBI" id="CHEBI:59457"/>
        <dbReference type="ChEBI" id="CHEBI:73183"/>
        <dbReference type="EC" id="3.6.1.31"/>
    </reaction>
</comment>
<keyword evidence="11" id="KW-0479">Metal-binding</keyword>
<dbReference type="Proteomes" id="UP000515819">
    <property type="component" value="Chromosome"/>
</dbReference>
<dbReference type="GO" id="GO:0005737">
    <property type="term" value="C:cytoplasm"/>
    <property type="evidence" value="ECO:0007669"/>
    <property type="project" value="UniProtKB-SubCell"/>
</dbReference>
<protein>
    <recommendedName>
        <fullName evidence="11">Phosphoribosyl-AMP cyclohydrolase</fullName>
        <shortName evidence="11">PRA-CH</shortName>
        <ecNumber evidence="11">3.5.4.19</ecNumber>
    </recommendedName>
</protein>
<feature type="binding site" evidence="11">
    <location>
        <position position="93"/>
    </location>
    <ligand>
        <name>Mg(2+)</name>
        <dbReference type="ChEBI" id="CHEBI:18420"/>
    </ligand>
</feature>
<keyword evidence="9 11" id="KW-0378">Hydrolase</keyword>
<accession>A0A7G9FQU7</accession>
<comment type="subcellular location">
    <subcellularLocation>
        <location evidence="11">Cytoplasm</location>
    </subcellularLocation>
</comment>
<reference evidence="13 14" key="1">
    <citation type="submission" date="2020-08" db="EMBL/GenBank/DDBJ databases">
        <authorList>
            <person name="Liu C."/>
            <person name="Sun Q."/>
        </authorList>
    </citation>
    <scope>NUCLEOTIDE SEQUENCE [LARGE SCALE GENOMIC DNA]</scope>
    <source>
        <strain evidence="13 14">NSJ-4</strain>
    </source>
</reference>
<dbReference type="PANTHER" id="PTHR42945">
    <property type="entry name" value="HISTIDINE BIOSYNTHESIS BIFUNCTIONAL PROTEIN"/>
    <property type="match status" value="1"/>
</dbReference>
<comment type="similarity">
    <text evidence="11">Belongs to the PRA-CH family.</text>
</comment>
<comment type="cofactor">
    <cofactor evidence="11">
        <name>Zn(2+)</name>
        <dbReference type="ChEBI" id="CHEBI:29105"/>
    </cofactor>
    <text evidence="11">Binds 1 zinc ion per subunit.</text>
</comment>
<keyword evidence="7 11" id="KW-0963">Cytoplasm</keyword>
<dbReference type="PANTHER" id="PTHR42945:SF1">
    <property type="entry name" value="HISTIDINE BIOSYNTHESIS BIFUNCTIONAL PROTEIN HIS7"/>
    <property type="match status" value="1"/>
</dbReference>
<keyword evidence="11" id="KW-0862">Zinc</keyword>
<feature type="binding site" evidence="11">
    <location>
        <position position="113"/>
    </location>
    <ligand>
        <name>Zn(2+)</name>
        <dbReference type="ChEBI" id="CHEBI:29105"/>
        <note>ligand shared between dimeric partners</note>
    </ligand>
</feature>
<dbReference type="KEGG" id="wcp:H9Q76_06555"/>
<dbReference type="InterPro" id="IPR026660">
    <property type="entry name" value="PRA-CH"/>
</dbReference>
<keyword evidence="11" id="KW-0460">Magnesium</keyword>
<dbReference type="InterPro" id="IPR002496">
    <property type="entry name" value="PRib_AMP_CycHydrolase_dom"/>
</dbReference>
<dbReference type="Pfam" id="PF01502">
    <property type="entry name" value="PRA-CH"/>
    <property type="match status" value="1"/>
</dbReference>
<comment type="function">
    <text evidence="11">Catalyzes the hydrolysis of the adenine ring of phosphoribosyl-AMP.</text>
</comment>
<dbReference type="NCBIfam" id="NF000768">
    <property type="entry name" value="PRK00051.1"/>
    <property type="match status" value="1"/>
</dbReference>
<dbReference type="SUPFAM" id="SSF141734">
    <property type="entry name" value="HisI-like"/>
    <property type="match status" value="1"/>
</dbReference>
<dbReference type="GO" id="GO:0008270">
    <property type="term" value="F:zinc ion binding"/>
    <property type="evidence" value="ECO:0007669"/>
    <property type="project" value="UniProtKB-UniRule"/>
</dbReference>
<gene>
    <name evidence="11 13" type="primary">hisI</name>
    <name evidence="13" type="ORF">H9Q76_06555</name>
</gene>
<dbReference type="GO" id="GO:0000287">
    <property type="term" value="F:magnesium ion binding"/>
    <property type="evidence" value="ECO:0007669"/>
    <property type="project" value="UniProtKB-UniRule"/>
</dbReference>
<feature type="binding site" evidence="11">
    <location>
        <position position="90"/>
    </location>
    <ligand>
        <name>Zn(2+)</name>
        <dbReference type="ChEBI" id="CHEBI:29105"/>
        <note>ligand shared between dimeric partners</note>
    </ligand>
</feature>
<comment type="similarity">
    <text evidence="5">In the C-terminal section; belongs to the PRA-PH family.</text>
</comment>
<organism evidence="13 14">
    <name type="scientific">Wujia chipingensis</name>
    <dbReference type="NCBI Taxonomy" id="2763670"/>
    <lineage>
        <taxon>Bacteria</taxon>
        <taxon>Bacillati</taxon>
        <taxon>Bacillota</taxon>
        <taxon>Clostridia</taxon>
        <taxon>Lachnospirales</taxon>
        <taxon>Lachnospiraceae</taxon>
        <taxon>Wujia</taxon>
    </lineage>
</organism>
<evidence type="ECO:0000256" key="7">
    <source>
        <dbReference type="ARBA" id="ARBA00022490"/>
    </source>
</evidence>
<dbReference type="EC" id="3.5.4.19" evidence="11"/>
<evidence type="ECO:0000256" key="3">
    <source>
        <dbReference type="ARBA" id="ARBA00005169"/>
    </source>
</evidence>
<evidence type="ECO:0000313" key="13">
    <source>
        <dbReference type="EMBL" id="QNM00929.1"/>
    </source>
</evidence>
<dbReference type="AlphaFoldDB" id="A0A7G9FQU7"/>
<name>A0A7G9FQU7_9FIRM</name>
<dbReference type="Gene3D" id="3.10.20.810">
    <property type="entry name" value="Phosphoribosyl-AMP cyclohydrolase"/>
    <property type="match status" value="1"/>
</dbReference>
<feature type="binding site" evidence="11">
    <location>
        <position position="106"/>
    </location>
    <ligand>
        <name>Zn(2+)</name>
        <dbReference type="ChEBI" id="CHEBI:29105"/>
        <note>ligand shared between dimeric partners</note>
    </ligand>
</feature>
<evidence type="ECO:0000256" key="10">
    <source>
        <dbReference type="ARBA" id="ARBA00023102"/>
    </source>
</evidence>
<evidence type="ECO:0000256" key="11">
    <source>
        <dbReference type="HAMAP-Rule" id="MF_01021"/>
    </source>
</evidence>
<feature type="binding site" evidence="11">
    <location>
        <position position="89"/>
    </location>
    <ligand>
        <name>Mg(2+)</name>
        <dbReference type="ChEBI" id="CHEBI:18420"/>
    </ligand>
</feature>
<feature type="binding site" evidence="11">
    <location>
        <position position="91"/>
    </location>
    <ligand>
        <name>Mg(2+)</name>
        <dbReference type="ChEBI" id="CHEBI:18420"/>
    </ligand>
</feature>
<sequence>MEDKKIGYKPLTAAIPFSEFKLNEAGLIPAIVQDDVTGDVLMLAYMNEASYNKTLETGLMTYFSRSRQSLWLKGETSGHYQYVKSLYLDCDNDTILARVEQIGAACHTGSRSCFFKNMLKDD</sequence>
<dbReference type="FunFam" id="3.10.20.810:FF:000001">
    <property type="entry name" value="Histidine biosynthesis bifunctional protein HisIE"/>
    <property type="match status" value="1"/>
</dbReference>
<dbReference type="HAMAP" id="MF_01021">
    <property type="entry name" value="HisI"/>
    <property type="match status" value="1"/>
</dbReference>
<dbReference type="UniPathway" id="UPA00031">
    <property type="reaction ID" value="UER00008"/>
</dbReference>
<comment type="catalytic activity">
    <reaction evidence="1 11">
        <text>1-(5-phospho-beta-D-ribosyl)-5'-AMP + H2O = 1-(5-phospho-beta-D-ribosyl)-5-[(5-phospho-beta-D-ribosylamino)methylideneamino]imidazole-4-carboxamide</text>
        <dbReference type="Rhea" id="RHEA:20049"/>
        <dbReference type="ChEBI" id="CHEBI:15377"/>
        <dbReference type="ChEBI" id="CHEBI:58435"/>
        <dbReference type="ChEBI" id="CHEBI:59457"/>
        <dbReference type="EC" id="3.5.4.19"/>
    </reaction>
</comment>
<comment type="cofactor">
    <cofactor evidence="11">
        <name>Mg(2+)</name>
        <dbReference type="ChEBI" id="CHEBI:18420"/>
    </cofactor>
    <text evidence="11">Binds 1 Mg(2+) ion per subunit.</text>
</comment>
<comment type="pathway">
    <text evidence="3 11">Amino-acid biosynthesis; L-histidine biosynthesis; L-histidine from 5-phospho-alpha-D-ribose 1-diphosphate: step 3/9.</text>
</comment>
<comment type="subunit">
    <text evidence="11">Homodimer.</text>
</comment>
<dbReference type="GO" id="GO:0000105">
    <property type="term" value="P:L-histidine biosynthetic process"/>
    <property type="evidence" value="ECO:0007669"/>
    <property type="project" value="UniProtKB-UniRule"/>
</dbReference>
<comment type="pathway">
    <text evidence="4">Amino-acid biosynthesis; L-histidine biosynthesis; L-histidine from 5-phospho-alpha-D-ribose 1-diphosphate: step 2/9.</text>
</comment>